<keyword evidence="3" id="KW-1185">Reference proteome</keyword>
<evidence type="ECO:0000313" key="3">
    <source>
        <dbReference type="Proteomes" id="UP000184275"/>
    </source>
</evidence>
<accession>A0A1M6ZHT4</accession>
<organism evidence="2 3">
    <name type="scientific">Fibrobacter intestinalis</name>
    <dbReference type="NCBI Taxonomy" id="28122"/>
    <lineage>
        <taxon>Bacteria</taxon>
        <taxon>Pseudomonadati</taxon>
        <taxon>Fibrobacterota</taxon>
        <taxon>Fibrobacteria</taxon>
        <taxon>Fibrobacterales</taxon>
        <taxon>Fibrobacteraceae</taxon>
        <taxon>Fibrobacter</taxon>
    </lineage>
</organism>
<evidence type="ECO:0008006" key="4">
    <source>
        <dbReference type="Google" id="ProtNLM"/>
    </source>
</evidence>
<sequence length="311" mass="33762">MANEVMVPLEQIGMMAKAVSDSGLFGIKSEAAAFSLMCIAQADGIPPIKAAVQYHIIDGKPSLKSEAMLARFQASGGSIRWKERTPQRCTLWLEHPKAGEIEVTWDIERAKAAGLAGRNTWKAYPAQMMSARCISEGIRALYPACVGGFYTPEEVRDFDAPPPAPQPESPKPAQAAKAAMPKPKAANPAPQEAEIVEDGYSEPPVHTDAFAEPPKPETNEHAPKPEKPAKAAEKPRDVKLTRTPEVMKANFMKWAEAACLTKDRQKVMEAIGAMGYESFDQVPPEKDVLREVTKAISAVPDIPMDKAASPF</sequence>
<dbReference type="AlphaFoldDB" id="A0A1M6ZHT4"/>
<feature type="compositionally biased region" description="Basic and acidic residues" evidence="1">
    <location>
        <begin position="214"/>
        <end position="242"/>
    </location>
</feature>
<feature type="compositionally biased region" description="Low complexity" evidence="1">
    <location>
        <begin position="171"/>
        <end position="193"/>
    </location>
</feature>
<name>A0A1M6ZHT4_9BACT</name>
<dbReference type="EMBL" id="FRAW01000062">
    <property type="protein sequence ID" value="SHL30056.1"/>
    <property type="molecule type" value="Genomic_DNA"/>
</dbReference>
<dbReference type="RefSeq" id="WP_073306366.1">
    <property type="nucleotide sequence ID" value="NZ_FRAW01000062.1"/>
</dbReference>
<proteinExistence type="predicted"/>
<dbReference type="Proteomes" id="UP000184275">
    <property type="component" value="Unassembled WGS sequence"/>
</dbReference>
<evidence type="ECO:0000256" key="1">
    <source>
        <dbReference type="SAM" id="MobiDB-lite"/>
    </source>
</evidence>
<protein>
    <recommendedName>
        <fullName evidence="4">RecT family protein</fullName>
    </recommendedName>
</protein>
<gene>
    <name evidence="2" type="ORF">SAMN05720469_1626</name>
</gene>
<feature type="compositionally biased region" description="Pro residues" evidence="1">
    <location>
        <begin position="160"/>
        <end position="170"/>
    </location>
</feature>
<feature type="region of interest" description="Disordered" evidence="1">
    <location>
        <begin position="156"/>
        <end position="242"/>
    </location>
</feature>
<reference evidence="3" key="1">
    <citation type="submission" date="2016-11" db="EMBL/GenBank/DDBJ databases">
        <authorList>
            <person name="Varghese N."/>
            <person name="Submissions S."/>
        </authorList>
    </citation>
    <scope>NUCLEOTIDE SEQUENCE [LARGE SCALE GENOMIC DNA]</scope>
    <source>
        <strain evidence="3">UWOS</strain>
    </source>
</reference>
<evidence type="ECO:0000313" key="2">
    <source>
        <dbReference type="EMBL" id="SHL30056.1"/>
    </source>
</evidence>